<dbReference type="STRING" id="1886670.PTI45_03471"/>
<reference evidence="2 3" key="1">
    <citation type="submission" date="2016-08" db="EMBL/GenBank/DDBJ databases">
        <title>Genome sequencing of Paenibacillus sp. TI45-13ar, isolated from Korean traditional nuruk.</title>
        <authorList>
            <person name="Kim S.-J."/>
        </authorList>
    </citation>
    <scope>NUCLEOTIDE SEQUENCE [LARGE SCALE GENOMIC DNA]</scope>
    <source>
        <strain evidence="2 3">TI45-13ar</strain>
    </source>
</reference>
<comment type="caution">
    <text evidence="2">The sequence shown here is derived from an EMBL/GenBank/DDBJ whole genome shotgun (WGS) entry which is preliminary data.</text>
</comment>
<evidence type="ECO:0000313" key="3">
    <source>
        <dbReference type="Proteomes" id="UP000094578"/>
    </source>
</evidence>
<dbReference type="EMBL" id="MDER01000066">
    <property type="protein sequence ID" value="ODP27150.1"/>
    <property type="molecule type" value="Genomic_DNA"/>
</dbReference>
<dbReference type="Proteomes" id="UP000094578">
    <property type="component" value="Unassembled WGS sequence"/>
</dbReference>
<dbReference type="InterPro" id="IPR032710">
    <property type="entry name" value="NTF2-like_dom_sf"/>
</dbReference>
<dbReference type="Pfam" id="PF13577">
    <property type="entry name" value="SnoaL_4"/>
    <property type="match status" value="1"/>
</dbReference>
<sequence length="146" mass="16785">MSLERLEAVSELRSLVDDYAILTDEKKISEQMNLFTPDAKFTIYIGGQLISTITGTESLEKEFMTHVNEIKCYFTINGQHKVTVNGDTAEGIVFSQMKVIREEQGVDILSDYSIRYDDVYVRQNGAWLIQERAEYMIMIESRPLQS</sequence>
<dbReference type="AlphaFoldDB" id="A0A1E3L2G0"/>
<feature type="domain" description="SnoaL-like" evidence="1">
    <location>
        <begin position="4"/>
        <end position="132"/>
    </location>
</feature>
<proteinExistence type="predicted"/>
<accession>A0A1E3L2G0</accession>
<protein>
    <recommendedName>
        <fullName evidence="1">SnoaL-like domain-containing protein</fullName>
    </recommendedName>
</protein>
<evidence type="ECO:0000259" key="1">
    <source>
        <dbReference type="Pfam" id="PF13577"/>
    </source>
</evidence>
<dbReference type="RefSeq" id="WP_069328858.1">
    <property type="nucleotide sequence ID" value="NZ_MDER01000066.1"/>
</dbReference>
<dbReference type="Gene3D" id="3.10.450.50">
    <property type="match status" value="1"/>
</dbReference>
<dbReference type="InterPro" id="IPR037401">
    <property type="entry name" value="SnoaL-like"/>
</dbReference>
<organism evidence="2 3">
    <name type="scientific">Paenibacillus nuruki</name>
    <dbReference type="NCBI Taxonomy" id="1886670"/>
    <lineage>
        <taxon>Bacteria</taxon>
        <taxon>Bacillati</taxon>
        <taxon>Bacillota</taxon>
        <taxon>Bacilli</taxon>
        <taxon>Bacillales</taxon>
        <taxon>Paenibacillaceae</taxon>
        <taxon>Paenibacillus</taxon>
    </lineage>
</organism>
<dbReference type="SUPFAM" id="SSF54427">
    <property type="entry name" value="NTF2-like"/>
    <property type="match status" value="1"/>
</dbReference>
<evidence type="ECO:0000313" key="2">
    <source>
        <dbReference type="EMBL" id="ODP27150.1"/>
    </source>
</evidence>
<gene>
    <name evidence="2" type="ORF">PTI45_03471</name>
</gene>
<name>A0A1E3L2G0_9BACL</name>
<keyword evidence="3" id="KW-1185">Reference proteome</keyword>